<dbReference type="AlphaFoldDB" id="A0A6M3KE01"/>
<reference evidence="2" key="1">
    <citation type="submission" date="2020-03" db="EMBL/GenBank/DDBJ databases">
        <title>The deep terrestrial virosphere.</title>
        <authorList>
            <person name="Holmfeldt K."/>
            <person name="Nilsson E."/>
            <person name="Simone D."/>
            <person name="Lopez-Fernandez M."/>
            <person name="Wu X."/>
            <person name="de Brujin I."/>
            <person name="Lundin D."/>
            <person name="Andersson A."/>
            <person name="Bertilsson S."/>
            <person name="Dopson M."/>
        </authorList>
    </citation>
    <scope>NUCLEOTIDE SEQUENCE</scope>
    <source>
        <strain evidence="2">MM415A00827</strain>
        <strain evidence="1">MM415B00742</strain>
    </source>
</reference>
<sequence>MNEADKLKNALKKILFRAMDHPSFDGEAFETRDLDALIKEGGDVFDWTMVAITAADALEGKS</sequence>
<dbReference type="EMBL" id="MT142396">
    <property type="protein sequence ID" value="QJA79831.1"/>
    <property type="molecule type" value="Genomic_DNA"/>
</dbReference>
<gene>
    <name evidence="2" type="ORF">MM415A00827_0024</name>
    <name evidence="1" type="ORF">MM415B00742_0032</name>
</gene>
<evidence type="ECO:0000313" key="1">
    <source>
        <dbReference type="EMBL" id="QJA62692.1"/>
    </source>
</evidence>
<protein>
    <submittedName>
        <fullName evidence="2">Uncharacterized protein</fullName>
    </submittedName>
</protein>
<organism evidence="2">
    <name type="scientific">viral metagenome</name>
    <dbReference type="NCBI Taxonomy" id="1070528"/>
    <lineage>
        <taxon>unclassified sequences</taxon>
        <taxon>metagenomes</taxon>
        <taxon>organismal metagenomes</taxon>
    </lineage>
</organism>
<proteinExistence type="predicted"/>
<evidence type="ECO:0000313" key="2">
    <source>
        <dbReference type="EMBL" id="QJA79831.1"/>
    </source>
</evidence>
<accession>A0A6M3KE01</accession>
<name>A0A6M3KE01_9ZZZZ</name>
<dbReference type="EMBL" id="MT141478">
    <property type="protein sequence ID" value="QJA62692.1"/>
    <property type="molecule type" value="Genomic_DNA"/>
</dbReference>